<feature type="region of interest" description="Disordered" evidence="4">
    <location>
        <begin position="467"/>
        <end position="527"/>
    </location>
</feature>
<dbReference type="Proteomes" id="UP001319861">
    <property type="component" value="Chromosome"/>
</dbReference>
<dbReference type="Pfam" id="PF00293">
    <property type="entry name" value="NUDIX"/>
    <property type="match status" value="1"/>
</dbReference>
<evidence type="ECO:0000256" key="4">
    <source>
        <dbReference type="SAM" id="MobiDB-lite"/>
    </source>
</evidence>
<dbReference type="CDD" id="cd02883">
    <property type="entry name" value="NUDIX_Hydrolase"/>
    <property type="match status" value="1"/>
</dbReference>
<feature type="compositionally biased region" description="Basic and acidic residues" evidence="4">
    <location>
        <begin position="491"/>
        <end position="511"/>
    </location>
</feature>
<evidence type="ECO:0000313" key="7">
    <source>
        <dbReference type="Proteomes" id="UP001319861"/>
    </source>
</evidence>
<dbReference type="PANTHER" id="PTHR43046:SF12">
    <property type="entry name" value="GDP-MANNOSE MANNOSYL HYDROLASE"/>
    <property type="match status" value="1"/>
</dbReference>
<dbReference type="RefSeq" id="WP_274602935.1">
    <property type="nucleotide sequence ID" value="NZ_AP024525.1"/>
</dbReference>
<name>A0ABM7PTU6_SINCY</name>
<gene>
    <name evidence="6" type="ORF">SCMU_13940</name>
</gene>
<dbReference type="InterPro" id="IPR000086">
    <property type="entry name" value="NUDIX_hydrolase_dom"/>
</dbReference>
<sequence>MGLFDGIRTAFNTTFRPGGLTLPEPISDAYAQQGMDSSLALGPGQPLTPVRGYSGQPRAMDYPAAVNIGYRNRQAWGRTSYEVLRELLRSYDIATICKNHKIDELRSMEPLFTAQEGFNGDADAAIRAARRALEFPDRENPWDQWLAMWMENILTFDAGPLYRRRNYNGDVIGLEVVDGATVYPLVDGRGRRPGPPAVAYQQIIKGEVSQQFTSEDLLFTTFRKQQDSPYGMAPLESIVVNMSTDLKHQWHLLQMFTEGSIPGGFMEAPPDTSSPDQVAEWQDYWDSMFMGDQSILHKLVIVPNSAKFTATAPDKFDPLFPEWLAKKTAMSFGVVPQDLGFTADVNRANGETQTDIQFRVNTLPWVRFVERHMSRYLQHDLGLPVEFKLNTGRDTEDRLAEAQAWKIYVDTGIASVDEAREELLGLPVDNERPIPRFYATTRQGLIPFNELLAIAGKSDAETKAPAVDADLPYPSDATPGLFPDKLPGNPDFKRAPQDPDDPAHPETEHPHPAQPVPATPAAKEAQTAPTVAGLAVVADDTGRVLLLQRALTDGDPAAGRWELPGGHIEGRETPFAAACREWSEETGLELPPGREAGSWQSGIYAGFVWLIGSETDLPINLSEGRVQNPDDPGGDQIETCAWWEPADVPGMGALRFEAAANPWDMIAAAASGDAAAARRAELAKFAAFTKARHRSGRWRDFDFRHHTPTEAAALNKAARDAGGSPKGDWRATPPNPTAYHRIDLTLTDYWAPRVADAIRNGADPDLIAAAAHAGAWDTNGATLTGDALAQVLAAMWADAANAGTLAAAADTGQDPNSLDGWKPGALEGPPTGAVWLEAMNRAGTTIKGIDDTTLTRIGAIVEDAVTRGLTVDSTANLIDAFLGDAARAELIAHTEIARLATAAGMAAYRSYGVTQWDWVVSAGACPVCLDGASRNPYPMSEQGLIPAHPRCRCAASPHAPH</sequence>
<dbReference type="Pfam" id="PF04860">
    <property type="entry name" value="Phage_portal"/>
    <property type="match status" value="1"/>
</dbReference>
<evidence type="ECO:0000256" key="1">
    <source>
        <dbReference type="ARBA" id="ARBA00001946"/>
    </source>
</evidence>
<organism evidence="6 7">
    <name type="scientific">Sinomonas cyclohexanicum</name>
    <name type="common">Corynebacterium cyclohexanicum</name>
    <dbReference type="NCBI Taxonomy" id="322009"/>
    <lineage>
        <taxon>Bacteria</taxon>
        <taxon>Bacillati</taxon>
        <taxon>Actinomycetota</taxon>
        <taxon>Actinomycetes</taxon>
        <taxon>Micrococcales</taxon>
        <taxon>Micrococcaceae</taxon>
        <taxon>Sinomonas</taxon>
    </lineage>
</organism>
<evidence type="ECO:0000256" key="3">
    <source>
        <dbReference type="ARBA" id="ARBA00022842"/>
    </source>
</evidence>
<keyword evidence="3" id="KW-0460">Magnesium</keyword>
<dbReference type="InterPro" id="IPR006944">
    <property type="entry name" value="Phage/GTA_portal"/>
</dbReference>
<evidence type="ECO:0000256" key="2">
    <source>
        <dbReference type="ARBA" id="ARBA00022801"/>
    </source>
</evidence>
<dbReference type="EMBL" id="AP024525">
    <property type="protein sequence ID" value="BCT75552.1"/>
    <property type="molecule type" value="Genomic_DNA"/>
</dbReference>
<reference evidence="6 7" key="1">
    <citation type="journal article" date="2021" name="J. Biosci. Bioeng.">
        <title>Identification and characterization of a chc gene cluster responsible for the aromatization pathway of cyclohexanecarboxylate degradation in Sinomonas cyclohexanicum ATCC 51369.</title>
        <authorList>
            <person name="Yamamoto T."/>
            <person name="Hasegawa Y."/>
            <person name="Lau P.C.K."/>
            <person name="Iwaki H."/>
        </authorList>
    </citation>
    <scope>NUCLEOTIDE SEQUENCE [LARGE SCALE GENOMIC DNA]</scope>
    <source>
        <strain evidence="6 7">ATCC 51369</strain>
    </source>
</reference>
<comment type="cofactor">
    <cofactor evidence="1">
        <name>Mg(2+)</name>
        <dbReference type="ChEBI" id="CHEBI:18420"/>
    </cofactor>
</comment>
<evidence type="ECO:0000259" key="5">
    <source>
        <dbReference type="PROSITE" id="PS51462"/>
    </source>
</evidence>
<feature type="domain" description="Nudix hydrolase" evidence="5">
    <location>
        <begin position="527"/>
        <end position="666"/>
    </location>
</feature>
<protein>
    <recommendedName>
        <fullName evidence="5">Nudix hydrolase domain-containing protein</fullName>
    </recommendedName>
</protein>
<dbReference type="PANTHER" id="PTHR43046">
    <property type="entry name" value="GDP-MANNOSE MANNOSYL HYDROLASE"/>
    <property type="match status" value="1"/>
</dbReference>
<evidence type="ECO:0000313" key="6">
    <source>
        <dbReference type="EMBL" id="BCT75552.1"/>
    </source>
</evidence>
<dbReference type="InterPro" id="IPR015797">
    <property type="entry name" value="NUDIX_hydrolase-like_dom_sf"/>
</dbReference>
<accession>A0ABM7PTU6</accession>
<feature type="region of interest" description="Disordered" evidence="4">
    <location>
        <begin position="716"/>
        <end position="736"/>
    </location>
</feature>
<dbReference type="Gene3D" id="3.90.79.10">
    <property type="entry name" value="Nucleoside Triphosphate Pyrophosphohydrolase"/>
    <property type="match status" value="1"/>
</dbReference>
<dbReference type="SUPFAM" id="SSF55811">
    <property type="entry name" value="Nudix"/>
    <property type="match status" value="1"/>
</dbReference>
<dbReference type="PROSITE" id="PS51462">
    <property type="entry name" value="NUDIX"/>
    <property type="match status" value="1"/>
</dbReference>
<keyword evidence="7" id="KW-1185">Reference proteome</keyword>
<keyword evidence="2" id="KW-0378">Hydrolase</keyword>
<proteinExistence type="predicted"/>